<reference evidence="1" key="1">
    <citation type="journal article" date="2021" name="New Phytol.">
        <title>Evolutionary innovations through gain and loss of genes in the ectomycorrhizal Boletales.</title>
        <authorList>
            <person name="Wu G."/>
            <person name="Miyauchi S."/>
            <person name="Morin E."/>
            <person name="Kuo A."/>
            <person name="Drula E."/>
            <person name="Varga T."/>
            <person name="Kohler A."/>
            <person name="Feng B."/>
            <person name="Cao Y."/>
            <person name="Lipzen A."/>
            <person name="Daum C."/>
            <person name="Hundley H."/>
            <person name="Pangilinan J."/>
            <person name="Johnson J."/>
            <person name="Barry K."/>
            <person name="LaButti K."/>
            <person name="Ng V."/>
            <person name="Ahrendt S."/>
            <person name="Min B."/>
            <person name="Choi I.G."/>
            <person name="Park H."/>
            <person name="Plett J.M."/>
            <person name="Magnuson J."/>
            <person name="Spatafora J.W."/>
            <person name="Nagy L.G."/>
            <person name="Henrissat B."/>
            <person name="Grigoriev I.V."/>
            <person name="Yang Z.L."/>
            <person name="Xu J."/>
            <person name="Martin F.M."/>
        </authorList>
    </citation>
    <scope>NUCLEOTIDE SEQUENCE</scope>
    <source>
        <strain evidence="1">ATCC 28755</strain>
    </source>
</reference>
<name>A0ACB8A7C3_9AGAM</name>
<protein>
    <submittedName>
        <fullName evidence="1">Uncharacterized protein</fullName>
    </submittedName>
</protein>
<dbReference type="Proteomes" id="UP000790377">
    <property type="component" value="Unassembled WGS sequence"/>
</dbReference>
<organism evidence="1 2">
    <name type="scientific">Hygrophoropsis aurantiaca</name>
    <dbReference type="NCBI Taxonomy" id="72124"/>
    <lineage>
        <taxon>Eukaryota</taxon>
        <taxon>Fungi</taxon>
        <taxon>Dikarya</taxon>
        <taxon>Basidiomycota</taxon>
        <taxon>Agaricomycotina</taxon>
        <taxon>Agaricomycetes</taxon>
        <taxon>Agaricomycetidae</taxon>
        <taxon>Boletales</taxon>
        <taxon>Coniophorineae</taxon>
        <taxon>Hygrophoropsidaceae</taxon>
        <taxon>Hygrophoropsis</taxon>
    </lineage>
</organism>
<keyword evidence="2" id="KW-1185">Reference proteome</keyword>
<accession>A0ACB8A7C3</accession>
<evidence type="ECO:0000313" key="2">
    <source>
        <dbReference type="Proteomes" id="UP000790377"/>
    </source>
</evidence>
<comment type="caution">
    <text evidence="1">The sequence shown here is derived from an EMBL/GenBank/DDBJ whole genome shotgun (WGS) entry which is preliminary data.</text>
</comment>
<gene>
    <name evidence="1" type="ORF">BJ138DRAFT_1011469</name>
</gene>
<evidence type="ECO:0000313" key="1">
    <source>
        <dbReference type="EMBL" id="KAH7909116.1"/>
    </source>
</evidence>
<dbReference type="EMBL" id="MU267778">
    <property type="protein sequence ID" value="KAH7909116.1"/>
    <property type="molecule type" value="Genomic_DNA"/>
</dbReference>
<proteinExistence type="predicted"/>
<sequence length="189" mass="20755">MSLSRILNDEPPPSRPTNPGISHSAGVDSSSVDMSPRSITTVVSPSRSQLLRRTPSPGGEQPPPPRGYTYQPVSYQGVGGWDPYTGDWVQGDIFPLGRGGNYYSQRDRGGRQSHPPQDIRVTTVGAYYKEGDNDTTPRKRRKAIEEDSDYQPPGTKRVSLISMTLSTFCHIFFTASSSEESSTKQECPS</sequence>